<dbReference type="PANTHER" id="PTHR34467:SF1">
    <property type="entry name" value="OS05G0542300 PROTEIN"/>
    <property type="match status" value="1"/>
</dbReference>
<evidence type="ECO:0000313" key="3">
    <source>
        <dbReference type="Proteomes" id="UP000823775"/>
    </source>
</evidence>
<name>A0ABS8RRH1_DATST</name>
<dbReference type="EMBL" id="JACEIK010000070">
    <property type="protein sequence ID" value="MCD7448655.1"/>
    <property type="molecule type" value="Genomic_DNA"/>
</dbReference>
<dbReference type="PANTHER" id="PTHR34467">
    <property type="entry name" value="TRANSMEMBRANE PROTEIN"/>
    <property type="match status" value="1"/>
</dbReference>
<sequence>MRPTTSKAFVLLVLFLIFVSSGTVERLGNGINRIHKFQKKMREIPRKLMVLDAMLDYDYAGPNPRHDPSRKRGGATTLHTTDRISSFGSEFYI</sequence>
<proteinExistence type="predicted"/>
<gene>
    <name evidence="2" type="ORF">HAX54_045303</name>
</gene>
<dbReference type="Proteomes" id="UP000823775">
    <property type="component" value="Unassembled WGS sequence"/>
</dbReference>
<evidence type="ECO:0000313" key="2">
    <source>
        <dbReference type="EMBL" id="MCD7448655.1"/>
    </source>
</evidence>
<protein>
    <submittedName>
        <fullName evidence="2">Uncharacterized protein</fullName>
    </submittedName>
</protein>
<reference evidence="2 3" key="1">
    <citation type="journal article" date="2021" name="BMC Genomics">
        <title>Datura genome reveals duplications of psychoactive alkaloid biosynthetic genes and high mutation rate following tissue culture.</title>
        <authorList>
            <person name="Rajewski A."/>
            <person name="Carter-House D."/>
            <person name="Stajich J."/>
            <person name="Litt A."/>
        </authorList>
    </citation>
    <scope>NUCLEOTIDE SEQUENCE [LARGE SCALE GENOMIC DNA]</scope>
    <source>
        <strain evidence="2">AR-01</strain>
    </source>
</reference>
<evidence type="ECO:0000256" key="1">
    <source>
        <dbReference type="SAM" id="SignalP"/>
    </source>
</evidence>
<feature type="chain" id="PRO_5047213767" evidence="1">
    <location>
        <begin position="22"/>
        <end position="93"/>
    </location>
</feature>
<accession>A0ABS8RRH1</accession>
<feature type="signal peptide" evidence="1">
    <location>
        <begin position="1"/>
        <end position="21"/>
    </location>
</feature>
<comment type="caution">
    <text evidence="2">The sequence shown here is derived from an EMBL/GenBank/DDBJ whole genome shotgun (WGS) entry which is preliminary data.</text>
</comment>
<keyword evidence="3" id="KW-1185">Reference proteome</keyword>
<keyword evidence="1" id="KW-0732">Signal</keyword>
<organism evidence="2 3">
    <name type="scientific">Datura stramonium</name>
    <name type="common">Jimsonweed</name>
    <name type="synonym">Common thornapple</name>
    <dbReference type="NCBI Taxonomy" id="4076"/>
    <lineage>
        <taxon>Eukaryota</taxon>
        <taxon>Viridiplantae</taxon>
        <taxon>Streptophyta</taxon>
        <taxon>Embryophyta</taxon>
        <taxon>Tracheophyta</taxon>
        <taxon>Spermatophyta</taxon>
        <taxon>Magnoliopsida</taxon>
        <taxon>eudicotyledons</taxon>
        <taxon>Gunneridae</taxon>
        <taxon>Pentapetalae</taxon>
        <taxon>asterids</taxon>
        <taxon>lamiids</taxon>
        <taxon>Solanales</taxon>
        <taxon>Solanaceae</taxon>
        <taxon>Solanoideae</taxon>
        <taxon>Datureae</taxon>
        <taxon>Datura</taxon>
    </lineage>
</organism>